<dbReference type="Gene3D" id="3.40.50.150">
    <property type="entry name" value="Vaccinia Virus protein VP39"/>
    <property type="match status" value="1"/>
</dbReference>
<dbReference type="EC" id="2.1.1.72" evidence="2"/>
<keyword evidence="10" id="KW-1185">Reference proteome</keyword>
<dbReference type="PROSITE" id="PS00092">
    <property type="entry name" value="N6_MTASE"/>
    <property type="match status" value="1"/>
</dbReference>
<evidence type="ECO:0000259" key="8">
    <source>
        <dbReference type="Pfam" id="PF01555"/>
    </source>
</evidence>
<evidence type="ECO:0000256" key="2">
    <source>
        <dbReference type="ARBA" id="ARBA00011900"/>
    </source>
</evidence>
<keyword evidence="5" id="KW-0949">S-adenosyl-L-methionine</keyword>
<dbReference type="InterPro" id="IPR002052">
    <property type="entry name" value="DNA_methylase_N6_adenine_CS"/>
</dbReference>
<dbReference type="GO" id="GO:0032259">
    <property type="term" value="P:methylation"/>
    <property type="evidence" value="ECO:0007669"/>
    <property type="project" value="UniProtKB-KW"/>
</dbReference>
<feature type="domain" description="DNA methylase N-4/N-6" evidence="8">
    <location>
        <begin position="67"/>
        <end position="355"/>
    </location>
</feature>
<proteinExistence type="inferred from homology"/>
<sequence>MPRRTTPTEGRVELIWPGKAALPAAVAAGPLALRERSGEASGWYDRLIWGDNSLALAALREELGAAVDLVYIDPPFDVGASHYLRKGEVEVLAYRDTWGGPGYLSMLYPRLVLLRALMKPTATIVVHVGIQVCHHVRVVMDEVFGADNFVNQIAWKRYSAHNDAGQGARRLGAVHDVLLIYGMGPERTWTTLRAPYDKDYVAKWYRHVEPGTGRRFMSSPLTAPGGAAKGNPSYEFLGVRRFWRYGQATMEELYRSGRVYQSRPGAVPRQKHYLDEQEGVPLQDVWTDIRALQGTHAERVGYDTQKPEALLERVVHMCSRPGDLVLDAFAGSGTTAAVAARCGRRWVVIDRSQPAFTVIRRRLRALAQRGEAGPFAVFDALPATRRALVERLGEAALRDRLLALHGATGWSEGQVGPTSETRAPERGGSEGQVAARGAGEGAGGAAGAEMGWPQGQAARRDEDGDAEGASRGAMGWPPGQVAARGVGQGAGGGSGAEDTWSEGQAVGRGEDGRGATTWREGQLHGRRGDAAVVVAASEERPAAGDITRWLAAARGAGARALEVIAWAFDPSVHEVDAPEVSLWEIPRAFAEGEAIAPTRVSRLSLTIEVTPVGRAIRITDYAGPDGAGSWTHFGVDAIVEWAIDDHGDGSVFAPRWSTQRGRDGAMELVSPVVAGDRRIVIEAVDIAGRISTRSIG</sequence>
<evidence type="ECO:0000313" key="10">
    <source>
        <dbReference type="Proteomes" id="UP000199400"/>
    </source>
</evidence>
<dbReference type="InterPro" id="IPR002295">
    <property type="entry name" value="N4/N6-MTase_EcoPI_Mod-like"/>
</dbReference>
<evidence type="ECO:0000313" key="9">
    <source>
        <dbReference type="EMBL" id="SFD87032.1"/>
    </source>
</evidence>
<dbReference type="SUPFAM" id="SSF53335">
    <property type="entry name" value="S-adenosyl-L-methionine-dependent methyltransferases"/>
    <property type="match status" value="1"/>
</dbReference>
<evidence type="ECO:0000256" key="1">
    <source>
        <dbReference type="ARBA" id="ARBA00006594"/>
    </source>
</evidence>
<dbReference type="GO" id="GO:0003677">
    <property type="term" value="F:DNA binding"/>
    <property type="evidence" value="ECO:0007669"/>
    <property type="project" value="InterPro"/>
</dbReference>
<dbReference type="Pfam" id="PF01555">
    <property type="entry name" value="N6_N4_Mtase"/>
    <property type="match status" value="1"/>
</dbReference>
<gene>
    <name evidence="9" type="ORF">SAMN02745121_02007</name>
</gene>
<dbReference type="InterPro" id="IPR029063">
    <property type="entry name" value="SAM-dependent_MTases_sf"/>
</dbReference>
<dbReference type="RefSeq" id="WP_170136100.1">
    <property type="nucleotide sequence ID" value="NZ_FOMX01000005.1"/>
</dbReference>
<keyword evidence="4" id="KW-0808">Transferase</keyword>
<feature type="compositionally biased region" description="Gly residues" evidence="7">
    <location>
        <begin position="486"/>
        <end position="495"/>
    </location>
</feature>
<evidence type="ECO:0000256" key="4">
    <source>
        <dbReference type="ARBA" id="ARBA00022679"/>
    </source>
</evidence>
<evidence type="ECO:0000256" key="5">
    <source>
        <dbReference type="ARBA" id="ARBA00022691"/>
    </source>
</evidence>
<dbReference type="GO" id="GO:0009007">
    <property type="term" value="F:site-specific DNA-methyltransferase (adenine-specific) activity"/>
    <property type="evidence" value="ECO:0007669"/>
    <property type="project" value="UniProtKB-EC"/>
</dbReference>
<protein>
    <recommendedName>
        <fullName evidence="2">site-specific DNA-methyltransferase (adenine-specific)</fullName>
        <ecNumber evidence="2">2.1.1.72</ecNumber>
    </recommendedName>
</protein>
<feature type="region of interest" description="Disordered" evidence="7">
    <location>
        <begin position="409"/>
        <end position="524"/>
    </location>
</feature>
<dbReference type="AlphaFoldDB" id="A0A1I1VVL8"/>
<comment type="similarity">
    <text evidence="1">Belongs to the N(4)/N(6)-methyltransferase family.</text>
</comment>
<dbReference type="STRING" id="54.SAMN02745121_02007"/>
<dbReference type="EMBL" id="FOMX01000005">
    <property type="protein sequence ID" value="SFD87032.1"/>
    <property type="molecule type" value="Genomic_DNA"/>
</dbReference>
<comment type="catalytic activity">
    <reaction evidence="6">
        <text>a 2'-deoxyadenosine in DNA + S-adenosyl-L-methionine = an N(6)-methyl-2'-deoxyadenosine in DNA + S-adenosyl-L-homocysteine + H(+)</text>
        <dbReference type="Rhea" id="RHEA:15197"/>
        <dbReference type="Rhea" id="RHEA-COMP:12418"/>
        <dbReference type="Rhea" id="RHEA-COMP:12419"/>
        <dbReference type="ChEBI" id="CHEBI:15378"/>
        <dbReference type="ChEBI" id="CHEBI:57856"/>
        <dbReference type="ChEBI" id="CHEBI:59789"/>
        <dbReference type="ChEBI" id="CHEBI:90615"/>
        <dbReference type="ChEBI" id="CHEBI:90616"/>
        <dbReference type="EC" id="2.1.1.72"/>
    </reaction>
</comment>
<accession>A0A1I1VVL8</accession>
<reference evidence="10" key="1">
    <citation type="submission" date="2016-10" db="EMBL/GenBank/DDBJ databases">
        <authorList>
            <person name="Varghese N."/>
            <person name="Submissions S."/>
        </authorList>
    </citation>
    <scope>NUCLEOTIDE SEQUENCE [LARGE SCALE GENOMIC DNA]</scope>
    <source>
        <strain evidence="10">ATCC 25963</strain>
    </source>
</reference>
<keyword evidence="3 9" id="KW-0489">Methyltransferase</keyword>
<evidence type="ECO:0000256" key="6">
    <source>
        <dbReference type="ARBA" id="ARBA00047942"/>
    </source>
</evidence>
<name>A0A1I1VVL8_9BACT</name>
<organism evidence="9 10">
    <name type="scientific">Nannocystis exedens</name>
    <dbReference type="NCBI Taxonomy" id="54"/>
    <lineage>
        <taxon>Bacteria</taxon>
        <taxon>Pseudomonadati</taxon>
        <taxon>Myxococcota</taxon>
        <taxon>Polyangia</taxon>
        <taxon>Nannocystales</taxon>
        <taxon>Nannocystaceae</taxon>
        <taxon>Nannocystis</taxon>
    </lineage>
</organism>
<dbReference type="PRINTS" id="PR00506">
    <property type="entry name" value="D21N6MTFRASE"/>
</dbReference>
<dbReference type="GO" id="GO:0008170">
    <property type="term" value="F:N-methyltransferase activity"/>
    <property type="evidence" value="ECO:0007669"/>
    <property type="project" value="InterPro"/>
</dbReference>
<evidence type="ECO:0000256" key="7">
    <source>
        <dbReference type="SAM" id="MobiDB-lite"/>
    </source>
</evidence>
<dbReference type="Proteomes" id="UP000199400">
    <property type="component" value="Unassembled WGS sequence"/>
</dbReference>
<dbReference type="InterPro" id="IPR002941">
    <property type="entry name" value="DNA_methylase_N4/N6"/>
</dbReference>
<evidence type="ECO:0000256" key="3">
    <source>
        <dbReference type="ARBA" id="ARBA00022603"/>
    </source>
</evidence>